<evidence type="ECO:0000313" key="9">
    <source>
        <dbReference type="Proteomes" id="UP000694853"/>
    </source>
</evidence>
<dbReference type="SUPFAM" id="SSF52540">
    <property type="entry name" value="P-loop containing nucleoside triphosphate hydrolases"/>
    <property type="match status" value="1"/>
</dbReference>
<dbReference type="PRINTS" id="PR00364">
    <property type="entry name" value="DISEASERSIST"/>
</dbReference>
<dbReference type="Gene3D" id="3.40.50.10140">
    <property type="entry name" value="Toll/interleukin-1 receptor homology (TIR) domain"/>
    <property type="match status" value="1"/>
</dbReference>
<evidence type="ECO:0000256" key="5">
    <source>
        <dbReference type="ARBA" id="ARBA00022821"/>
    </source>
</evidence>
<evidence type="ECO:0000313" key="10">
    <source>
        <dbReference type="RefSeq" id="XP_027337079.1"/>
    </source>
</evidence>
<dbReference type="Gene3D" id="1.10.8.430">
    <property type="entry name" value="Helical domain of apoptotic protease-activating factors"/>
    <property type="match status" value="1"/>
</dbReference>
<keyword evidence="9" id="KW-1185">Reference proteome</keyword>
<reference evidence="10" key="2">
    <citation type="submission" date="2025-08" db="UniProtKB">
        <authorList>
            <consortium name="RefSeq"/>
        </authorList>
    </citation>
    <scope>IDENTIFICATION</scope>
    <source>
        <tissue evidence="10">Young leaves</tissue>
    </source>
</reference>
<keyword evidence="6" id="KW-0520">NAD</keyword>
<dbReference type="Proteomes" id="UP000694853">
    <property type="component" value="Unplaced"/>
</dbReference>
<dbReference type="InterPro" id="IPR035897">
    <property type="entry name" value="Toll_tir_struct_dom_sf"/>
</dbReference>
<dbReference type="GO" id="GO:0043531">
    <property type="term" value="F:ADP binding"/>
    <property type="evidence" value="ECO:0007669"/>
    <property type="project" value="InterPro"/>
</dbReference>
<protein>
    <recommendedName>
        <fullName evidence="1">ADP-ribosyl cyclase/cyclic ADP-ribose hydrolase</fullName>
        <ecNumber evidence="1">3.2.2.6</ecNumber>
    </recommendedName>
</protein>
<dbReference type="Pfam" id="PF23282">
    <property type="entry name" value="WHD_ROQ1"/>
    <property type="match status" value="1"/>
</dbReference>
<keyword evidence="2" id="KW-0433">Leucine-rich repeat</keyword>
<accession>A0A8B8K0T9</accession>
<reference evidence="9" key="1">
    <citation type="journal article" date="2019" name="Toxins">
        <title>Detection of Abrin-Like and Prepropulchellin-Like Toxin Genes and Transcripts Using Whole Genome Sequencing and Full-Length Transcript Sequencing of Abrus precatorius.</title>
        <authorList>
            <person name="Hovde B.T."/>
            <person name="Daligault H.E."/>
            <person name="Hanschen E.R."/>
            <person name="Kunde Y.A."/>
            <person name="Johnson M.B."/>
            <person name="Starkenburg S.R."/>
            <person name="Johnson S.L."/>
        </authorList>
    </citation>
    <scope>NUCLEOTIDE SEQUENCE [LARGE SCALE GENOMIC DNA]</scope>
</reference>
<keyword evidence="4" id="KW-0378">Hydrolase</keyword>
<evidence type="ECO:0000259" key="8">
    <source>
        <dbReference type="PROSITE" id="PS50104"/>
    </source>
</evidence>
<dbReference type="GO" id="GO:0006952">
    <property type="term" value="P:defense response"/>
    <property type="evidence" value="ECO:0007669"/>
    <property type="project" value="UniProtKB-KW"/>
</dbReference>
<organism evidence="9 10">
    <name type="scientific">Abrus precatorius</name>
    <name type="common">Indian licorice</name>
    <name type="synonym">Glycine abrus</name>
    <dbReference type="NCBI Taxonomy" id="3816"/>
    <lineage>
        <taxon>Eukaryota</taxon>
        <taxon>Viridiplantae</taxon>
        <taxon>Streptophyta</taxon>
        <taxon>Embryophyta</taxon>
        <taxon>Tracheophyta</taxon>
        <taxon>Spermatophyta</taxon>
        <taxon>Magnoliopsida</taxon>
        <taxon>eudicotyledons</taxon>
        <taxon>Gunneridae</taxon>
        <taxon>Pentapetalae</taxon>
        <taxon>rosids</taxon>
        <taxon>fabids</taxon>
        <taxon>Fabales</taxon>
        <taxon>Fabaceae</taxon>
        <taxon>Papilionoideae</taxon>
        <taxon>50 kb inversion clade</taxon>
        <taxon>NPAAA clade</taxon>
        <taxon>indigoferoid/millettioid clade</taxon>
        <taxon>Abreae</taxon>
        <taxon>Abrus</taxon>
    </lineage>
</organism>
<dbReference type="InterPro" id="IPR002182">
    <property type="entry name" value="NB-ARC"/>
</dbReference>
<dbReference type="InterPro" id="IPR032675">
    <property type="entry name" value="LRR_dom_sf"/>
</dbReference>
<dbReference type="Gene3D" id="3.40.50.300">
    <property type="entry name" value="P-loop containing nucleotide triphosphate hydrolases"/>
    <property type="match status" value="1"/>
</dbReference>
<dbReference type="GeneID" id="113850724"/>
<dbReference type="SUPFAM" id="SSF52200">
    <property type="entry name" value="Toll/Interleukin receptor TIR domain"/>
    <property type="match status" value="1"/>
</dbReference>
<evidence type="ECO:0000256" key="6">
    <source>
        <dbReference type="ARBA" id="ARBA00023027"/>
    </source>
</evidence>
<evidence type="ECO:0000256" key="1">
    <source>
        <dbReference type="ARBA" id="ARBA00011982"/>
    </source>
</evidence>
<dbReference type="FunFam" id="3.40.50.10140:FF:000007">
    <property type="entry name" value="Disease resistance protein (TIR-NBS-LRR class)"/>
    <property type="match status" value="1"/>
</dbReference>
<dbReference type="GO" id="GO:0061809">
    <property type="term" value="F:NAD+ nucleosidase activity, cyclic ADP-ribose generating"/>
    <property type="evidence" value="ECO:0007669"/>
    <property type="project" value="UniProtKB-EC"/>
</dbReference>
<dbReference type="Gene3D" id="3.80.10.10">
    <property type="entry name" value="Ribonuclease Inhibitor"/>
    <property type="match status" value="1"/>
</dbReference>
<dbReference type="PANTHER" id="PTHR11017">
    <property type="entry name" value="LEUCINE-RICH REPEAT-CONTAINING PROTEIN"/>
    <property type="match status" value="1"/>
</dbReference>
<dbReference type="InterPro" id="IPR042197">
    <property type="entry name" value="Apaf_helical"/>
</dbReference>
<proteinExistence type="predicted"/>
<dbReference type="RefSeq" id="XP_027337079.1">
    <property type="nucleotide sequence ID" value="XM_027481278.1"/>
</dbReference>
<dbReference type="SUPFAM" id="SSF52058">
    <property type="entry name" value="L domain-like"/>
    <property type="match status" value="1"/>
</dbReference>
<dbReference type="InterPro" id="IPR000157">
    <property type="entry name" value="TIR_dom"/>
</dbReference>
<dbReference type="InterPro" id="IPR058192">
    <property type="entry name" value="WHD_ROQ1-like"/>
</dbReference>
<evidence type="ECO:0000256" key="4">
    <source>
        <dbReference type="ARBA" id="ARBA00022801"/>
    </source>
</evidence>
<gene>
    <name evidence="10" type="primary">LOC113850724</name>
</gene>
<dbReference type="InterPro" id="IPR027417">
    <property type="entry name" value="P-loop_NTPase"/>
</dbReference>
<dbReference type="Pfam" id="PF01582">
    <property type="entry name" value="TIR"/>
    <property type="match status" value="1"/>
</dbReference>
<keyword evidence="3" id="KW-0677">Repeat</keyword>
<evidence type="ECO:0000256" key="3">
    <source>
        <dbReference type="ARBA" id="ARBA00022737"/>
    </source>
</evidence>
<dbReference type="InterPro" id="IPR036390">
    <property type="entry name" value="WH_DNA-bd_sf"/>
</dbReference>
<dbReference type="EC" id="3.2.2.6" evidence="1"/>
<dbReference type="AlphaFoldDB" id="A0A8B8K0T9"/>
<evidence type="ECO:0000256" key="2">
    <source>
        <dbReference type="ARBA" id="ARBA00022614"/>
    </source>
</evidence>
<feature type="domain" description="TIR" evidence="8">
    <location>
        <begin position="88"/>
        <end position="257"/>
    </location>
</feature>
<dbReference type="SMART" id="SM00255">
    <property type="entry name" value="TIR"/>
    <property type="match status" value="1"/>
</dbReference>
<dbReference type="PANTHER" id="PTHR11017:SF560">
    <property type="entry name" value="RESISTANCE PROTEIN (TIR-NBS-LRR CLASS), PUTATIVE-RELATED"/>
    <property type="match status" value="1"/>
</dbReference>
<sequence length="1061" mass="120659">MESLTTLVANNTGVKYVPVIEEASSRPLTWKPKNKSGIFSLNDDAFGVRFAPYHTFSISRLASVDLKVIHRISQSMSFSSSSFSNPRWIYDVFINFRGEDTRNSFVSHLHASLANAGIQTFIDESLRKGKMLKVELMEAIKASHIAVVVFSKSYAESSYCLHELTEIMQCHASYGQVVVPIFYDVDPADVRHHKGAFGEPLEALAAKRYSQEVAEPMLSWWKKALTQAANLTGWDIKSYRSEAEQVKEIVKYIVTKLGNTLLSITDFPVGLESRVQEVIGFIGAQSITEFCKIGIWGMGGSGKTTTAKAIYNKIHRNFENRSFIENIREVWEKDNRGCINLQEQLISDLLKIDVKIWNIASGTTMIEKRLHQKKALIVFDDVTNFEQLKALCGNGKWIGSGTILIVTSRDIRLLNLLEVDHICKMKEMDENESLELFSWHAFRKASPREDFNELSRNVVLYCGGLPLALEVLGSYLYERTKQQWKCVLSKLEKIPNDQVQEKLKISYDGLNCEEKNIFLDICCFFIGKDRAYVTDVLDDCGFYPEMGITILVERSLIKVEKNNKLAMHDLLCDMGKEIVRQSSSQEPEKRSRLWAHEDVVDVLTEHTGTKAIEGLALKLERTSKVCFDTKAFEKMKRLRLLKLDHVHLVGDYEFLPKHLRWVYWQGFPLEHIPDNFYLGNVVAIDLKYSNIKLVWKEPQLLETLKIINLSHSRYLTKTPDFSKLPNLEQLILKDCPSLSDVHHSIGDLSNLLLINLKDCISLSNLPNRIYQSKSLQTLILSGCSKIDKLEENIVQMESLRTLIAKDAAIKEMPRSIVRSKSIGYISLCGYEGFTRDVFPSLLWSWMSPTMNPMSCIPSFGSMSCSSLVSMDISYLEKTSFTSTSQMLDHSLRSLLIGMGTYCQVFDELSKGMSKELTTSGSTGFSLPSDNFPHWLTYIGEGHSVLFKVPHSDWFMKGMILRVLYSSTAEIMADDCLSILIVNYTKCTIQLYKRDTSISFDDQDWQDIISNLGPKDNMEICVAFGQGLTIKRTTVFLIYDKSINVDPETSLNPKKKLRKDFI</sequence>
<dbReference type="PROSITE" id="PS50104">
    <property type="entry name" value="TIR"/>
    <property type="match status" value="1"/>
</dbReference>
<dbReference type="OrthoDB" id="1434263at2759"/>
<evidence type="ECO:0000256" key="7">
    <source>
        <dbReference type="ARBA" id="ARBA00047304"/>
    </source>
</evidence>
<dbReference type="GO" id="GO:0007165">
    <property type="term" value="P:signal transduction"/>
    <property type="evidence" value="ECO:0007669"/>
    <property type="project" value="InterPro"/>
</dbReference>
<comment type="catalytic activity">
    <reaction evidence="7">
        <text>NAD(+) + H2O = ADP-D-ribose + nicotinamide + H(+)</text>
        <dbReference type="Rhea" id="RHEA:16301"/>
        <dbReference type="ChEBI" id="CHEBI:15377"/>
        <dbReference type="ChEBI" id="CHEBI:15378"/>
        <dbReference type="ChEBI" id="CHEBI:17154"/>
        <dbReference type="ChEBI" id="CHEBI:57540"/>
        <dbReference type="ChEBI" id="CHEBI:57967"/>
        <dbReference type="EC" id="3.2.2.6"/>
    </reaction>
    <physiologicalReaction direction="left-to-right" evidence="7">
        <dbReference type="Rhea" id="RHEA:16302"/>
    </physiologicalReaction>
</comment>
<keyword evidence="5" id="KW-0611">Plant defense</keyword>
<dbReference type="FunFam" id="1.10.8.430:FF:000002">
    <property type="entry name" value="Disease resistance protein (TIR-NBS-LRR class)"/>
    <property type="match status" value="1"/>
</dbReference>
<dbReference type="SUPFAM" id="SSF46785">
    <property type="entry name" value="Winged helix' DNA-binding domain"/>
    <property type="match status" value="1"/>
</dbReference>
<dbReference type="Pfam" id="PF00931">
    <property type="entry name" value="NB-ARC"/>
    <property type="match status" value="1"/>
</dbReference>
<name>A0A8B8K0T9_ABRPR</name>
<dbReference type="KEGG" id="aprc:113850724"/>
<dbReference type="InterPro" id="IPR044974">
    <property type="entry name" value="Disease_R_plants"/>
</dbReference>